<reference evidence="1 2" key="1">
    <citation type="journal article" date="2023" name="Science">
        <title>Complex scaffold remodeling in plant triterpene biosynthesis.</title>
        <authorList>
            <person name="De La Pena R."/>
            <person name="Hodgson H."/>
            <person name="Liu J.C."/>
            <person name="Stephenson M.J."/>
            <person name="Martin A.C."/>
            <person name="Owen C."/>
            <person name="Harkess A."/>
            <person name="Leebens-Mack J."/>
            <person name="Jimenez L.E."/>
            <person name="Osbourn A."/>
            <person name="Sattely E.S."/>
        </authorList>
    </citation>
    <scope>NUCLEOTIDE SEQUENCE [LARGE SCALE GENOMIC DNA]</scope>
    <source>
        <strain evidence="2">cv. JPN11</strain>
        <tissue evidence="1">Leaf</tissue>
    </source>
</reference>
<proteinExistence type="predicted"/>
<keyword evidence="2" id="KW-1185">Reference proteome</keyword>
<evidence type="ECO:0000313" key="2">
    <source>
        <dbReference type="Proteomes" id="UP001164539"/>
    </source>
</evidence>
<name>A0ACC1XXS6_MELAZ</name>
<dbReference type="EMBL" id="CM051400">
    <property type="protein sequence ID" value="KAJ4715534.1"/>
    <property type="molecule type" value="Genomic_DNA"/>
</dbReference>
<gene>
    <name evidence="1" type="ORF">OWV82_013880</name>
</gene>
<accession>A0ACC1XXS6</accession>
<evidence type="ECO:0000313" key="1">
    <source>
        <dbReference type="EMBL" id="KAJ4715534.1"/>
    </source>
</evidence>
<dbReference type="Proteomes" id="UP001164539">
    <property type="component" value="Chromosome 7"/>
</dbReference>
<protein>
    <submittedName>
        <fullName evidence="1">WRKY transcription factor</fullName>
    </submittedName>
</protein>
<organism evidence="1 2">
    <name type="scientific">Melia azedarach</name>
    <name type="common">Chinaberry tree</name>
    <dbReference type="NCBI Taxonomy" id="155640"/>
    <lineage>
        <taxon>Eukaryota</taxon>
        <taxon>Viridiplantae</taxon>
        <taxon>Streptophyta</taxon>
        <taxon>Embryophyta</taxon>
        <taxon>Tracheophyta</taxon>
        <taxon>Spermatophyta</taxon>
        <taxon>Magnoliopsida</taxon>
        <taxon>eudicotyledons</taxon>
        <taxon>Gunneridae</taxon>
        <taxon>Pentapetalae</taxon>
        <taxon>rosids</taxon>
        <taxon>malvids</taxon>
        <taxon>Sapindales</taxon>
        <taxon>Meliaceae</taxon>
        <taxon>Melia</taxon>
    </lineage>
</organism>
<comment type="caution">
    <text evidence="1">The sequence shown here is derived from an EMBL/GenBank/DDBJ whole genome shotgun (WGS) entry which is preliminary data.</text>
</comment>
<sequence>MDHSENPNPNFGGYFPQNNFIDHNQSSEFEVSDYLIFDDDHLGFGHHHHEDSNSSQSMVSAEMIVDRPSSGATSENCNMKCKNVVKKMKTEVIQKVAFRTQSELEIMDDGYKWRKYGKKSVKNSPNPRNYYKCSTGGCQVKKRVERDREDSSYVLTTYEGVHTHESPCIVYDYNYNNFHHQDHQTAQNCWSLQASSSPPSSSSS</sequence>